<dbReference type="Proteomes" id="UP001235343">
    <property type="component" value="Unassembled WGS sequence"/>
</dbReference>
<protein>
    <submittedName>
        <fullName evidence="1">Uncharacterized protein</fullName>
    </submittedName>
</protein>
<name>A0ABT7LBK6_9BACI</name>
<sequence length="66" mass="7688">MERPIQVGPYFEIRGQALTASISDEIIRGKTRVVLKDHWKSERLAEFGFTQHKRKTSLFHYGALEL</sequence>
<proteinExistence type="predicted"/>
<organism evidence="1 2">
    <name type="scientific">Aquibacillus rhizosphaerae</name>
    <dbReference type="NCBI Taxonomy" id="3051431"/>
    <lineage>
        <taxon>Bacteria</taxon>
        <taxon>Bacillati</taxon>
        <taxon>Bacillota</taxon>
        <taxon>Bacilli</taxon>
        <taxon>Bacillales</taxon>
        <taxon>Bacillaceae</taxon>
        <taxon>Aquibacillus</taxon>
    </lineage>
</organism>
<gene>
    <name evidence="1" type="ORF">QQS35_22610</name>
</gene>
<reference evidence="1 2" key="1">
    <citation type="submission" date="2023-06" db="EMBL/GenBank/DDBJ databases">
        <title>Aquibacillus rhizosphaerae LR5S19.</title>
        <authorList>
            <person name="Sun J.-Q."/>
        </authorList>
    </citation>
    <scope>NUCLEOTIDE SEQUENCE [LARGE SCALE GENOMIC DNA]</scope>
    <source>
        <strain evidence="1 2">LR5S19</strain>
    </source>
</reference>
<evidence type="ECO:0000313" key="2">
    <source>
        <dbReference type="Proteomes" id="UP001235343"/>
    </source>
</evidence>
<dbReference type="RefSeq" id="WP_285934577.1">
    <property type="nucleotide sequence ID" value="NZ_JASTZU010000063.1"/>
</dbReference>
<accession>A0ABT7LBK6</accession>
<dbReference type="EMBL" id="JASTZU010000063">
    <property type="protein sequence ID" value="MDL4843233.1"/>
    <property type="molecule type" value="Genomic_DNA"/>
</dbReference>
<evidence type="ECO:0000313" key="1">
    <source>
        <dbReference type="EMBL" id="MDL4843233.1"/>
    </source>
</evidence>
<keyword evidence="2" id="KW-1185">Reference proteome</keyword>
<comment type="caution">
    <text evidence="1">The sequence shown here is derived from an EMBL/GenBank/DDBJ whole genome shotgun (WGS) entry which is preliminary data.</text>
</comment>